<evidence type="ECO:0000256" key="9">
    <source>
        <dbReference type="ARBA" id="ARBA00022857"/>
    </source>
</evidence>
<evidence type="ECO:0000256" key="11">
    <source>
        <dbReference type="ARBA" id="ARBA00022984"/>
    </source>
</evidence>
<dbReference type="UniPathway" id="UPA00219"/>
<dbReference type="GO" id="GO:0008762">
    <property type="term" value="F:UDP-N-acetylmuramate dehydrogenase activity"/>
    <property type="evidence" value="ECO:0007669"/>
    <property type="project" value="UniProtKB-UniRule"/>
</dbReference>
<dbReference type="Gene3D" id="3.90.78.10">
    <property type="entry name" value="UDP-N-acetylenolpyruvoylglucosamine reductase, C-terminal domain"/>
    <property type="match status" value="1"/>
</dbReference>
<dbReference type="Pfam" id="PF02873">
    <property type="entry name" value="MurB_C"/>
    <property type="match status" value="1"/>
</dbReference>
<comment type="caution">
    <text evidence="18">The sequence shown here is derived from an EMBL/GenBank/DDBJ whole genome shotgun (WGS) entry which is preliminary data.</text>
</comment>
<keyword evidence="5 16" id="KW-0963">Cytoplasm</keyword>
<dbReference type="InterPro" id="IPR036318">
    <property type="entry name" value="FAD-bd_PCMH-like_sf"/>
</dbReference>
<dbReference type="Proteomes" id="UP000176902">
    <property type="component" value="Unassembled WGS sequence"/>
</dbReference>
<dbReference type="InterPro" id="IPR003170">
    <property type="entry name" value="MurB"/>
</dbReference>
<comment type="similarity">
    <text evidence="16">Belongs to the MurB family.</text>
</comment>
<evidence type="ECO:0000256" key="1">
    <source>
        <dbReference type="ARBA" id="ARBA00001974"/>
    </source>
</evidence>
<evidence type="ECO:0000256" key="12">
    <source>
        <dbReference type="ARBA" id="ARBA00023002"/>
    </source>
</evidence>
<dbReference type="Pfam" id="PF01565">
    <property type="entry name" value="FAD_binding_4"/>
    <property type="match status" value="1"/>
</dbReference>
<dbReference type="STRING" id="1797768.A3C59_01635"/>
<dbReference type="Gene3D" id="3.30.465.10">
    <property type="match status" value="1"/>
</dbReference>
<feature type="active site" description="Proton donor" evidence="16">
    <location>
        <position position="210"/>
    </location>
</feature>
<evidence type="ECO:0000256" key="5">
    <source>
        <dbReference type="ARBA" id="ARBA00022490"/>
    </source>
</evidence>
<reference evidence="18 19" key="1">
    <citation type="journal article" date="2016" name="Nat. Commun.">
        <title>Thousands of microbial genomes shed light on interconnected biogeochemical processes in an aquifer system.</title>
        <authorList>
            <person name="Anantharaman K."/>
            <person name="Brown C.T."/>
            <person name="Hug L.A."/>
            <person name="Sharon I."/>
            <person name="Castelle C.J."/>
            <person name="Probst A.J."/>
            <person name="Thomas B.C."/>
            <person name="Singh A."/>
            <person name="Wilkins M.J."/>
            <person name="Karaoz U."/>
            <person name="Brodie E.L."/>
            <person name="Williams K.H."/>
            <person name="Hubbard S.S."/>
            <person name="Banfield J.F."/>
        </authorList>
    </citation>
    <scope>NUCLEOTIDE SEQUENCE [LARGE SCALE GENOMIC DNA]</scope>
</reference>
<evidence type="ECO:0000256" key="13">
    <source>
        <dbReference type="ARBA" id="ARBA00023306"/>
    </source>
</evidence>
<keyword evidence="10 16" id="KW-0133">Cell shape</keyword>
<keyword evidence="6 16" id="KW-0132">Cell division</keyword>
<comment type="subcellular location">
    <subcellularLocation>
        <location evidence="3 16">Cytoplasm</location>
    </subcellularLocation>
</comment>
<comment type="pathway">
    <text evidence="4 16">Cell wall biogenesis; peptidoglycan biosynthesis.</text>
</comment>
<organism evidence="18 19">
    <name type="scientific">Candidatus Daviesbacteria bacterium RIFCSPHIGHO2_02_FULL_36_13</name>
    <dbReference type="NCBI Taxonomy" id="1797768"/>
    <lineage>
        <taxon>Bacteria</taxon>
        <taxon>Candidatus Daviesiibacteriota</taxon>
    </lineage>
</organism>
<dbReference type="SUPFAM" id="SSF56194">
    <property type="entry name" value="Uridine diphospho-N-Acetylenolpyruvylglucosamine reductase, MurB, C-terminal domain"/>
    <property type="match status" value="1"/>
</dbReference>
<dbReference type="SUPFAM" id="SSF56176">
    <property type="entry name" value="FAD-binding/transporter-associated domain-like"/>
    <property type="match status" value="1"/>
</dbReference>
<dbReference type="InterPro" id="IPR016167">
    <property type="entry name" value="FAD-bd_PCMH_sub1"/>
</dbReference>
<dbReference type="InterPro" id="IPR006094">
    <property type="entry name" value="Oxid_FAD_bind_N"/>
</dbReference>
<dbReference type="AlphaFoldDB" id="A0A1F5JT31"/>
<dbReference type="Gene3D" id="3.30.43.10">
    <property type="entry name" value="Uridine Diphospho-n-acetylenolpyruvylglucosamine Reductase, domain 2"/>
    <property type="match status" value="1"/>
</dbReference>
<evidence type="ECO:0000256" key="10">
    <source>
        <dbReference type="ARBA" id="ARBA00022960"/>
    </source>
</evidence>
<keyword evidence="7 16" id="KW-0285">Flavoprotein</keyword>
<evidence type="ECO:0000313" key="18">
    <source>
        <dbReference type="EMBL" id="OGE31774.1"/>
    </source>
</evidence>
<comment type="catalytic activity">
    <reaction evidence="15 16">
        <text>UDP-N-acetyl-alpha-D-muramate + NADP(+) = UDP-N-acetyl-3-O-(1-carboxyvinyl)-alpha-D-glucosamine + NADPH + H(+)</text>
        <dbReference type="Rhea" id="RHEA:12248"/>
        <dbReference type="ChEBI" id="CHEBI:15378"/>
        <dbReference type="ChEBI" id="CHEBI:57783"/>
        <dbReference type="ChEBI" id="CHEBI:58349"/>
        <dbReference type="ChEBI" id="CHEBI:68483"/>
        <dbReference type="ChEBI" id="CHEBI:70757"/>
        <dbReference type="EC" id="1.3.1.98"/>
    </reaction>
</comment>
<keyword evidence="12 16" id="KW-0560">Oxidoreductase</keyword>
<evidence type="ECO:0000259" key="17">
    <source>
        <dbReference type="PROSITE" id="PS51387"/>
    </source>
</evidence>
<dbReference type="PANTHER" id="PTHR21071">
    <property type="entry name" value="UDP-N-ACETYLENOLPYRUVOYLGLUCOSAMINE REDUCTASE"/>
    <property type="match status" value="1"/>
</dbReference>
<gene>
    <name evidence="16" type="primary">murB</name>
    <name evidence="18" type="ORF">A3C59_01635</name>
</gene>
<dbReference type="PANTHER" id="PTHR21071:SF4">
    <property type="entry name" value="UDP-N-ACETYLENOLPYRUVOYLGLUCOSAMINE REDUCTASE"/>
    <property type="match status" value="1"/>
</dbReference>
<keyword evidence="11 16" id="KW-0573">Peptidoglycan synthesis</keyword>
<comment type="function">
    <text evidence="2 16">Cell wall formation.</text>
</comment>
<comment type="cofactor">
    <cofactor evidence="1 16">
        <name>FAD</name>
        <dbReference type="ChEBI" id="CHEBI:57692"/>
    </cofactor>
</comment>
<dbReference type="GO" id="GO:0008360">
    <property type="term" value="P:regulation of cell shape"/>
    <property type="evidence" value="ECO:0007669"/>
    <property type="project" value="UniProtKB-KW"/>
</dbReference>
<evidence type="ECO:0000256" key="15">
    <source>
        <dbReference type="ARBA" id="ARBA00048914"/>
    </source>
</evidence>
<feature type="active site" evidence="16">
    <location>
        <position position="160"/>
    </location>
</feature>
<accession>A0A1F5JT31</accession>
<feature type="domain" description="FAD-binding PCMH-type" evidence="17">
    <location>
        <begin position="18"/>
        <end position="181"/>
    </location>
</feature>
<evidence type="ECO:0000256" key="7">
    <source>
        <dbReference type="ARBA" id="ARBA00022630"/>
    </source>
</evidence>
<evidence type="ECO:0000256" key="2">
    <source>
        <dbReference type="ARBA" id="ARBA00003921"/>
    </source>
</evidence>
<proteinExistence type="inferred from homology"/>
<keyword evidence="8 16" id="KW-0274">FAD</keyword>
<dbReference type="EMBL" id="MFCV01000033">
    <property type="protein sequence ID" value="OGE31774.1"/>
    <property type="molecule type" value="Genomic_DNA"/>
</dbReference>
<dbReference type="NCBIfam" id="TIGR00179">
    <property type="entry name" value="murB"/>
    <property type="match status" value="1"/>
</dbReference>
<dbReference type="PROSITE" id="PS51387">
    <property type="entry name" value="FAD_PCMH"/>
    <property type="match status" value="1"/>
</dbReference>
<keyword evidence="13 16" id="KW-0131">Cell cycle</keyword>
<dbReference type="InterPro" id="IPR036635">
    <property type="entry name" value="MurB_C_sf"/>
</dbReference>
<evidence type="ECO:0000256" key="3">
    <source>
        <dbReference type="ARBA" id="ARBA00004496"/>
    </source>
</evidence>
<evidence type="ECO:0000256" key="16">
    <source>
        <dbReference type="HAMAP-Rule" id="MF_00037"/>
    </source>
</evidence>
<dbReference type="GO" id="GO:0051301">
    <property type="term" value="P:cell division"/>
    <property type="evidence" value="ECO:0007669"/>
    <property type="project" value="UniProtKB-KW"/>
</dbReference>
<dbReference type="InterPro" id="IPR016166">
    <property type="entry name" value="FAD-bd_PCMH"/>
</dbReference>
<evidence type="ECO:0000256" key="8">
    <source>
        <dbReference type="ARBA" id="ARBA00022827"/>
    </source>
</evidence>
<sequence length="310" mass="34195">MLRFEDNFPLKEITALRIGGPARQFVVVSNKSELTETLIYASQKNIPYLVIGGGSNLLVSDSGVNKLIIKNEMEGIIKQGKTLKVASGVILQHLVDYSIAHSLEGLQKLSGIPGSIGGAVYGNAGAYGQTISDFIFEVKALDPNGQIITFDKEECEFAYRSSLFKKKYYIVLEIVFKLNSGKTEQLRKEADEILEKRLIKYPKGIKCPGSFFKNLVAEELPLGILKRIPKEKIVFGKIPAGSLLEEVGAKGDSLGDIEIATYHANLFVNKGNGKASDFYELAKKYEDLVYEKYGIKLEPEVQLLNLPPLG</sequence>
<evidence type="ECO:0000256" key="4">
    <source>
        <dbReference type="ARBA" id="ARBA00004752"/>
    </source>
</evidence>
<dbReference type="HAMAP" id="MF_00037">
    <property type="entry name" value="MurB"/>
    <property type="match status" value="1"/>
</dbReference>
<feature type="active site" evidence="16">
    <location>
        <position position="300"/>
    </location>
</feature>
<protein>
    <recommendedName>
        <fullName evidence="16">UDP-N-acetylenolpyruvoylglucosamine reductase</fullName>
        <ecNumber evidence="16">1.3.1.98</ecNumber>
    </recommendedName>
    <alternativeName>
        <fullName evidence="16">UDP-N-acetylmuramate dehydrogenase</fullName>
    </alternativeName>
</protein>
<dbReference type="GO" id="GO:0009252">
    <property type="term" value="P:peptidoglycan biosynthetic process"/>
    <property type="evidence" value="ECO:0007669"/>
    <property type="project" value="UniProtKB-UniRule"/>
</dbReference>
<dbReference type="InterPro" id="IPR011601">
    <property type="entry name" value="MurB_C"/>
</dbReference>
<evidence type="ECO:0000313" key="19">
    <source>
        <dbReference type="Proteomes" id="UP000176902"/>
    </source>
</evidence>
<name>A0A1F5JT31_9BACT</name>
<evidence type="ECO:0000256" key="14">
    <source>
        <dbReference type="ARBA" id="ARBA00023316"/>
    </source>
</evidence>
<dbReference type="InterPro" id="IPR016169">
    <property type="entry name" value="FAD-bd_PCMH_sub2"/>
</dbReference>
<dbReference type="GO" id="GO:0071555">
    <property type="term" value="P:cell wall organization"/>
    <property type="evidence" value="ECO:0007669"/>
    <property type="project" value="UniProtKB-KW"/>
</dbReference>
<dbReference type="EC" id="1.3.1.98" evidence="16"/>
<dbReference type="GO" id="GO:0005829">
    <property type="term" value="C:cytosol"/>
    <property type="evidence" value="ECO:0007669"/>
    <property type="project" value="TreeGrafter"/>
</dbReference>
<evidence type="ECO:0000256" key="6">
    <source>
        <dbReference type="ARBA" id="ARBA00022618"/>
    </source>
</evidence>
<keyword evidence="14 16" id="KW-0961">Cell wall biogenesis/degradation</keyword>
<dbReference type="GO" id="GO:0071949">
    <property type="term" value="F:FAD binding"/>
    <property type="evidence" value="ECO:0007669"/>
    <property type="project" value="InterPro"/>
</dbReference>
<keyword evidence="9 16" id="KW-0521">NADP</keyword>